<organism evidence="2 3">
    <name type="scientific">Actinocorallia longicatena</name>
    <dbReference type="NCBI Taxonomy" id="111803"/>
    <lineage>
        <taxon>Bacteria</taxon>
        <taxon>Bacillati</taxon>
        <taxon>Actinomycetota</taxon>
        <taxon>Actinomycetes</taxon>
        <taxon>Streptosporangiales</taxon>
        <taxon>Thermomonosporaceae</taxon>
        <taxon>Actinocorallia</taxon>
    </lineage>
</organism>
<comment type="caution">
    <text evidence="2">The sequence shown here is derived from an EMBL/GenBank/DDBJ whole genome shotgun (WGS) entry which is preliminary data.</text>
</comment>
<protein>
    <submittedName>
        <fullName evidence="2">Uncharacterized protein</fullName>
    </submittedName>
</protein>
<evidence type="ECO:0000313" key="2">
    <source>
        <dbReference type="EMBL" id="GAA3227785.1"/>
    </source>
</evidence>
<dbReference type="EMBL" id="BAAAUV010000017">
    <property type="protein sequence ID" value="GAA3227785.1"/>
    <property type="molecule type" value="Genomic_DNA"/>
</dbReference>
<evidence type="ECO:0000256" key="1">
    <source>
        <dbReference type="SAM" id="MobiDB-lite"/>
    </source>
</evidence>
<reference evidence="3" key="1">
    <citation type="journal article" date="2019" name="Int. J. Syst. Evol. Microbiol.">
        <title>The Global Catalogue of Microorganisms (GCM) 10K type strain sequencing project: providing services to taxonomists for standard genome sequencing and annotation.</title>
        <authorList>
            <consortium name="The Broad Institute Genomics Platform"/>
            <consortium name="The Broad Institute Genome Sequencing Center for Infectious Disease"/>
            <person name="Wu L."/>
            <person name="Ma J."/>
        </authorList>
    </citation>
    <scope>NUCLEOTIDE SEQUENCE [LARGE SCALE GENOMIC DNA]</scope>
    <source>
        <strain evidence="3">JCM 9377</strain>
    </source>
</reference>
<keyword evidence="3" id="KW-1185">Reference proteome</keyword>
<name>A0ABP6QFZ7_9ACTN</name>
<gene>
    <name evidence="2" type="ORF">GCM10010468_56810</name>
</gene>
<proteinExistence type="predicted"/>
<sequence length="105" mass="10804">MLAVGVDLDDGVITLAPGVPETGPHGAADAEVEGQPHHGGAVQGGHPRGAVMGAVIDDENVQSWADGMKFGQDPGYRILFVPRRHDDEGSFGHGGSSIRRVAGVL</sequence>
<dbReference type="Proteomes" id="UP001501237">
    <property type="component" value="Unassembled WGS sequence"/>
</dbReference>
<evidence type="ECO:0000313" key="3">
    <source>
        <dbReference type="Proteomes" id="UP001501237"/>
    </source>
</evidence>
<feature type="region of interest" description="Disordered" evidence="1">
    <location>
        <begin position="15"/>
        <end position="49"/>
    </location>
</feature>
<accession>A0ABP6QFZ7</accession>